<proteinExistence type="predicted"/>
<dbReference type="SMART" id="SM00297">
    <property type="entry name" value="BROMO"/>
    <property type="match status" value="1"/>
</dbReference>
<reference evidence="5" key="2">
    <citation type="submission" date="2015-01" db="EMBL/GenBank/DDBJ databases">
        <title>Evolutionary Origins and Diversification of the Mycorrhizal Mutualists.</title>
        <authorList>
            <consortium name="DOE Joint Genome Institute"/>
            <consortium name="Mycorrhizal Genomics Consortium"/>
            <person name="Kohler A."/>
            <person name="Kuo A."/>
            <person name="Nagy L.G."/>
            <person name="Floudas D."/>
            <person name="Copeland A."/>
            <person name="Barry K.W."/>
            <person name="Cichocki N."/>
            <person name="Veneault-Fourrey C."/>
            <person name="LaButti K."/>
            <person name="Lindquist E.A."/>
            <person name="Lipzen A."/>
            <person name="Lundell T."/>
            <person name="Morin E."/>
            <person name="Murat C."/>
            <person name="Riley R."/>
            <person name="Ohm R."/>
            <person name="Sun H."/>
            <person name="Tunlid A."/>
            <person name="Henrissat B."/>
            <person name="Grigoriev I.V."/>
            <person name="Hibbett D.S."/>
            <person name="Martin F."/>
        </authorList>
    </citation>
    <scope>NUCLEOTIDE SEQUENCE [LARGE SCALE GENOMIC DNA]</scope>
    <source>
        <strain evidence="5">MUT 4182</strain>
    </source>
</reference>
<dbReference type="PANTHER" id="PTHR15398:SF4">
    <property type="entry name" value="BROMODOMAIN-CONTAINING PROTEIN 8 ISOFORM X1"/>
    <property type="match status" value="1"/>
</dbReference>
<protein>
    <recommendedName>
        <fullName evidence="3">Bromo domain-containing protein</fullName>
    </recommendedName>
</protein>
<accession>A0A0C3QU58</accession>
<dbReference type="HOGENOM" id="CLU_129458_2_2_1"/>
<sequence>MLHGQICTHRNGNLFHNPVKESEAEGYFDIVKRPMDLKTIKTKIKDGSIKDSLEFQRDILLMFANAKMYNRPDSEIARMSDEMLVDALRQIEEFRQTEQFRVSD</sequence>
<dbReference type="AlphaFoldDB" id="A0A0C3QU58"/>
<name>A0A0C3QU58_9AGAM</name>
<keyword evidence="1 2" id="KW-0103">Bromodomain</keyword>
<dbReference type="PRINTS" id="PR00503">
    <property type="entry name" value="BROMODOMAIN"/>
</dbReference>
<dbReference type="OrthoDB" id="1742084at2759"/>
<dbReference type="PROSITE" id="PS50014">
    <property type="entry name" value="BROMODOMAIN_2"/>
    <property type="match status" value="1"/>
</dbReference>
<evidence type="ECO:0000256" key="2">
    <source>
        <dbReference type="PROSITE-ProRule" id="PRU00035"/>
    </source>
</evidence>
<dbReference type="Gene3D" id="1.20.920.10">
    <property type="entry name" value="Bromodomain-like"/>
    <property type="match status" value="1"/>
</dbReference>
<dbReference type="GO" id="GO:0035267">
    <property type="term" value="C:NuA4 histone acetyltransferase complex"/>
    <property type="evidence" value="ECO:0007669"/>
    <property type="project" value="TreeGrafter"/>
</dbReference>
<dbReference type="SUPFAM" id="SSF47370">
    <property type="entry name" value="Bromodomain"/>
    <property type="match status" value="1"/>
</dbReference>
<dbReference type="InterPro" id="IPR001487">
    <property type="entry name" value="Bromodomain"/>
</dbReference>
<gene>
    <name evidence="4" type="ORF">M407DRAFT_18331</name>
</gene>
<dbReference type="Proteomes" id="UP000054248">
    <property type="component" value="Unassembled WGS sequence"/>
</dbReference>
<organism evidence="4 5">
    <name type="scientific">Tulasnella calospora MUT 4182</name>
    <dbReference type="NCBI Taxonomy" id="1051891"/>
    <lineage>
        <taxon>Eukaryota</taxon>
        <taxon>Fungi</taxon>
        <taxon>Dikarya</taxon>
        <taxon>Basidiomycota</taxon>
        <taxon>Agaricomycotina</taxon>
        <taxon>Agaricomycetes</taxon>
        <taxon>Cantharellales</taxon>
        <taxon>Tulasnellaceae</taxon>
        <taxon>Tulasnella</taxon>
    </lineage>
</organism>
<evidence type="ECO:0000313" key="4">
    <source>
        <dbReference type="EMBL" id="KIO32871.1"/>
    </source>
</evidence>
<dbReference type="STRING" id="1051891.A0A0C3QU58"/>
<dbReference type="Pfam" id="PF00439">
    <property type="entry name" value="Bromodomain"/>
    <property type="match status" value="1"/>
</dbReference>
<feature type="domain" description="Bromo" evidence="3">
    <location>
        <begin position="15"/>
        <end position="77"/>
    </location>
</feature>
<evidence type="ECO:0000313" key="5">
    <source>
        <dbReference type="Proteomes" id="UP000054248"/>
    </source>
</evidence>
<dbReference type="PANTHER" id="PTHR15398">
    <property type="entry name" value="BROMODOMAIN-CONTAINING PROTEIN 8"/>
    <property type="match status" value="1"/>
</dbReference>
<reference evidence="4 5" key="1">
    <citation type="submission" date="2014-04" db="EMBL/GenBank/DDBJ databases">
        <authorList>
            <consortium name="DOE Joint Genome Institute"/>
            <person name="Kuo A."/>
            <person name="Girlanda M."/>
            <person name="Perotto S."/>
            <person name="Kohler A."/>
            <person name="Nagy L.G."/>
            <person name="Floudas D."/>
            <person name="Copeland A."/>
            <person name="Barry K.W."/>
            <person name="Cichocki N."/>
            <person name="Veneault-Fourrey C."/>
            <person name="LaButti K."/>
            <person name="Lindquist E.A."/>
            <person name="Lipzen A."/>
            <person name="Lundell T."/>
            <person name="Morin E."/>
            <person name="Murat C."/>
            <person name="Sun H."/>
            <person name="Tunlid A."/>
            <person name="Henrissat B."/>
            <person name="Grigoriev I.V."/>
            <person name="Hibbett D.S."/>
            <person name="Martin F."/>
            <person name="Nordberg H.P."/>
            <person name="Cantor M.N."/>
            <person name="Hua S.X."/>
        </authorList>
    </citation>
    <scope>NUCLEOTIDE SEQUENCE [LARGE SCALE GENOMIC DNA]</scope>
    <source>
        <strain evidence="4 5">MUT 4182</strain>
    </source>
</reference>
<dbReference type="EMBL" id="KN822952">
    <property type="protein sequence ID" value="KIO32871.1"/>
    <property type="molecule type" value="Genomic_DNA"/>
</dbReference>
<keyword evidence="5" id="KW-1185">Reference proteome</keyword>
<evidence type="ECO:0000259" key="3">
    <source>
        <dbReference type="PROSITE" id="PS50014"/>
    </source>
</evidence>
<dbReference type="InterPro" id="IPR036427">
    <property type="entry name" value="Bromodomain-like_sf"/>
</dbReference>
<dbReference type="GO" id="GO:0006325">
    <property type="term" value="P:chromatin organization"/>
    <property type="evidence" value="ECO:0007669"/>
    <property type="project" value="UniProtKB-ARBA"/>
</dbReference>
<evidence type="ECO:0000256" key="1">
    <source>
        <dbReference type="ARBA" id="ARBA00023117"/>
    </source>
</evidence>